<dbReference type="PROSITE" id="PS00610">
    <property type="entry name" value="NA_NEUROTRAN_SYMP_1"/>
    <property type="match status" value="1"/>
</dbReference>
<gene>
    <name evidence="8" type="ORF">B5F14_07980</name>
</gene>
<evidence type="ECO:0000256" key="3">
    <source>
        <dbReference type="ARBA" id="ARBA00022692"/>
    </source>
</evidence>
<organism evidence="8 9">
    <name type="scientific">Faecalitalea cylindroides</name>
    <dbReference type="NCBI Taxonomy" id="39483"/>
    <lineage>
        <taxon>Bacteria</taxon>
        <taxon>Bacillati</taxon>
        <taxon>Bacillota</taxon>
        <taxon>Erysipelotrichia</taxon>
        <taxon>Erysipelotrichales</taxon>
        <taxon>Erysipelotrichaceae</taxon>
        <taxon>Faecalitalea</taxon>
    </lineage>
</organism>
<evidence type="ECO:0000256" key="2">
    <source>
        <dbReference type="ARBA" id="ARBA00022448"/>
    </source>
</evidence>
<feature type="transmembrane region" description="Helical" evidence="7">
    <location>
        <begin position="428"/>
        <end position="453"/>
    </location>
</feature>
<feature type="transmembrane region" description="Helical" evidence="7">
    <location>
        <begin position="144"/>
        <end position="161"/>
    </location>
</feature>
<dbReference type="PROSITE" id="PS50267">
    <property type="entry name" value="NA_NEUROTRAN_SYMP_3"/>
    <property type="match status" value="1"/>
</dbReference>
<protein>
    <recommendedName>
        <fullName evidence="6">Transporter</fullName>
    </recommendedName>
</protein>
<keyword evidence="6" id="KW-0769">Symport</keyword>
<dbReference type="AlphaFoldDB" id="A0A1Y4LSW7"/>
<dbReference type="PRINTS" id="PR00176">
    <property type="entry name" value="NANEUSMPORT"/>
</dbReference>
<feature type="transmembrane region" description="Helical" evidence="7">
    <location>
        <begin position="387"/>
        <end position="407"/>
    </location>
</feature>
<evidence type="ECO:0000256" key="5">
    <source>
        <dbReference type="ARBA" id="ARBA00023136"/>
    </source>
</evidence>
<name>A0A1Y4LSW7_9FIRM</name>
<accession>A0A1Y4LSW7</accession>
<dbReference type="InterPro" id="IPR047218">
    <property type="entry name" value="YocR/YhdH-like"/>
</dbReference>
<evidence type="ECO:0000256" key="7">
    <source>
        <dbReference type="SAM" id="Phobius"/>
    </source>
</evidence>
<dbReference type="InterPro" id="IPR000175">
    <property type="entry name" value="Na/ntran_symport"/>
</dbReference>
<comment type="similarity">
    <text evidence="6">Belongs to the sodium:neurotransmitter symporter (SNF) (TC 2.A.22) family.</text>
</comment>
<feature type="transmembrane region" description="Helical" evidence="7">
    <location>
        <begin position="345"/>
        <end position="367"/>
    </location>
</feature>
<dbReference type="RefSeq" id="WP_022356337.1">
    <property type="nucleotide sequence ID" value="NZ_CALVGX010000006.1"/>
</dbReference>
<sequence>MDKKAKNSKFSSRLGYVLAVAGSAVGLGNIWRFPYLAAKYGGGIFLLVYLILTVSFGYVLIVSETALGRMTQKSPIGAFKSFGQGIWYKIGGWINAIIPILIVPYYSVIGGWVIKYFVEYIKGNVNTLAQDNYFNNFISDSFNVEFWFIIFALFAFITILGGVKNGIERSSKIMMPILVVLAIMVVIYSVTRPGAIEGVKYFLIPNFEDFSIMTIVAAMGQMFYSLSIAMGILYTYGSYLEKDVDIEKSTKQVELFDTAIAILAGLMVIPAVFAFSTEAAESLQAGPSLMFITLPKVFASMGAGTIAGILFFLLVFFAALTSAISLLETSVSSLSQQFHISRNKAIVIMAFVMLAFGTTSCLGYGVWDFISIFGMAFLDFYDFLTNSIMMPIAALATCILIIKVVGFQKIIDEVKISSPFKREKMYVFFMKYLASFFLIIILLSSVASVLGIISM</sequence>
<feature type="transmembrane region" description="Helical" evidence="7">
    <location>
        <begin position="297"/>
        <end position="324"/>
    </location>
</feature>
<dbReference type="GO" id="GO:0016020">
    <property type="term" value="C:membrane"/>
    <property type="evidence" value="ECO:0007669"/>
    <property type="project" value="UniProtKB-SubCell"/>
</dbReference>
<evidence type="ECO:0000313" key="8">
    <source>
        <dbReference type="EMBL" id="OUP58689.1"/>
    </source>
</evidence>
<dbReference type="GO" id="GO:0015293">
    <property type="term" value="F:symporter activity"/>
    <property type="evidence" value="ECO:0007669"/>
    <property type="project" value="UniProtKB-KW"/>
</dbReference>
<keyword evidence="4 7" id="KW-1133">Transmembrane helix</keyword>
<feature type="transmembrane region" description="Helical" evidence="7">
    <location>
        <begin position="43"/>
        <end position="66"/>
    </location>
</feature>
<comment type="caution">
    <text evidence="8">The sequence shown here is derived from an EMBL/GenBank/DDBJ whole genome shotgun (WGS) entry which is preliminary data.</text>
</comment>
<dbReference type="PANTHER" id="PTHR42948:SF1">
    <property type="entry name" value="TRANSPORTER"/>
    <property type="match status" value="1"/>
</dbReference>
<evidence type="ECO:0000256" key="4">
    <source>
        <dbReference type="ARBA" id="ARBA00022989"/>
    </source>
</evidence>
<proteinExistence type="inferred from homology"/>
<evidence type="ECO:0000256" key="1">
    <source>
        <dbReference type="ARBA" id="ARBA00004141"/>
    </source>
</evidence>
<reference evidence="9" key="1">
    <citation type="submission" date="2017-04" db="EMBL/GenBank/DDBJ databases">
        <title>Function of individual gut microbiota members based on whole genome sequencing of pure cultures obtained from chicken caecum.</title>
        <authorList>
            <person name="Medvecky M."/>
            <person name="Cejkova D."/>
            <person name="Polansky O."/>
            <person name="Karasova D."/>
            <person name="Kubasova T."/>
            <person name="Cizek A."/>
            <person name="Rychlik I."/>
        </authorList>
    </citation>
    <scope>NUCLEOTIDE SEQUENCE [LARGE SCALE GENOMIC DNA]</scope>
    <source>
        <strain evidence="9">An178</strain>
    </source>
</reference>
<feature type="transmembrane region" description="Helical" evidence="7">
    <location>
        <begin position="12"/>
        <end position="31"/>
    </location>
</feature>
<dbReference type="InterPro" id="IPR037272">
    <property type="entry name" value="SNS_sf"/>
</dbReference>
<feature type="transmembrane region" description="Helical" evidence="7">
    <location>
        <begin position="86"/>
        <end position="106"/>
    </location>
</feature>
<dbReference type="EMBL" id="NFKM01000016">
    <property type="protein sequence ID" value="OUP58689.1"/>
    <property type="molecule type" value="Genomic_DNA"/>
</dbReference>
<keyword evidence="3 6" id="KW-0812">Transmembrane</keyword>
<dbReference type="CDD" id="cd10336">
    <property type="entry name" value="SLC6sbd_Tyt1-Like"/>
    <property type="match status" value="1"/>
</dbReference>
<dbReference type="Pfam" id="PF00209">
    <property type="entry name" value="SNF"/>
    <property type="match status" value="2"/>
</dbReference>
<evidence type="ECO:0000313" key="9">
    <source>
        <dbReference type="Proteomes" id="UP000195447"/>
    </source>
</evidence>
<evidence type="ECO:0000256" key="6">
    <source>
        <dbReference type="RuleBase" id="RU003732"/>
    </source>
</evidence>
<keyword evidence="5 7" id="KW-0472">Membrane</keyword>
<keyword evidence="9" id="KW-1185">Reference proteome</keyword>
<dbReference type="PANTHER" id="PTHR42948">
    <property type="entry name" value="TRANSPORTER"/>
    <property type="match status" value="1"/>
</dbReference>
<feature type="transmembrane region" description="Helical" evidence="7">
    <location>
        <begin position="255"/>
        <end position="277"/>
    </location>
</feature>
<dbReference type="Proteomes" id="UP000195447">
    <property type="component" value="Unassembled WGS sequence"/>
</dbReference>
<feature type="transmembrane region" description="Helical" evidence="7">
    <location>
        <begin position="173"/>
        <end position="190"/>
    </location>
</feature>
<dbReference type="NCBIfam" id="NF037979">
    <property type="entry name" value="Na_transp"/>
    <property type="match status" value="1"/>
</dbReference>
<keyword evidence="2 6" id="KW-0813">Transport</keyword>
<comment type="subcellular location">
    <subcellularLocation>
        <location evidence="1">Membrane</location>
        <topology evidence="1">Multi-pass membrane protein</topology>
    </subcellularLocation>
</comment>
<dbReference type="SUPFAM" id="SSF161070">
    <property type="entry name" value="SNF-like"/>
    <property type="match status" value="1"/>
</dbReference>
<feature type="transmembrane region" description="Helical" evidence="7">
    <location>
        <begin position="210"/>
        <end position="234"/>
    </location>
</feature>